<dbReference type="Proteomes" id="UP000248806">
    <property type="component" value="Unassembled WGS sequence"/>
</dbReference>
<dbReference type="AlphaFoldDB" id="A0A326U7W9"/>
<proteinExistence type="predicted"/>
<organism evidence="1 2">
    <name type="scientific">Thermosporothrix hazakensis</name>
    <dbReference type="NCBI Taxonomy" id="644383"/>
    <lineage>
        <taxon>Bacteria</taxon>
        <taxon>Bacillati</taxon>
        <taxon>Chloroflexota</taxon>
        <taxon>Ktedonobacteria</taxon>
        <taxon>Ktedonobacterales</taxon>
        <taxon>Thermosporotrichaceae</taxon>
        <taxon>Thermosporothrix</taxon>
    </lineage>
</organism>
<dbReference type="SUPFAM" id="SSF81301">
    <property type="entry name" value="Nucleotidyltransferase"/>
    <property type="match status" value="1"/>
</dbReference>
<dbReference type="InterPro" id="IPR043519">
    <property type="entry name" value="NT_sf"/>
</dbReference>
<evidence type="ECO:0000313" key="2">
    <source>
        <dbReference type="Proteomes" id="UP000248806"/>
    </source>
</evidence>
<dbReference type="EMBL" id="QKUF01000006">
    <property type="protein sequence ID" value="PZW31168.1"/>
    <property type="molecule type" value="Genomic_DNA"/>
</dbReference>
<sequence>MYLQALAEELGSRRIGKPVQLLLVGGAYMLYFVRNRSVTKDVDVVPVSFPDTMNADKETKAFRSAANAVARRFGLRRDWVNDVVAAFAPEPGPTTLWRDYGALQIYVPDAAYILALKLLSGRDRDADDIEALCEMLHIETREQAQELVDRYADSAWQYECNLQATLDDLF</sequence>
<comment type="caution">
    <text evidence="1">The sequence shown here is derived from an EMBL/GenBank/DDBJ whole genome shotgun (WGS) entry which is preliminary data.</text>
</comment>
<name>A0A326U7W9_THEHA</name>
<accession>A0A326U7W9</accession>
<gene>
    <name evidence="1" type="ORF">EI42_02265</name>
</gene>
<protein>
    <recommendedName>
        <fullName evidence="3">Nucleotidyltransferase AbiEii toxin of type IV toxin-antitoxin system</fullName>
    </recommendedName>
</protein>
<reference evidence="1 2" key="1">
    <citation type="submission" date="2018-06" db="EMBL/GenBank/DDBJ databases">
        <title>Genomic Encyclopedia of Archaeal and Bacterial Type Strains, Phase II (KMG-II): from individual species to whole genera.</title>
        <authorList>
            <person name="Goeker M."/>
        </authorList>
    </citation>
    <scope>NUCLEOTIDE SEQUENCE [LARGE SCALE GENOMIC DNA]</scope>
    <source>
        <strain evidence="1 2">ATCC BAA-1881</strain>
    </source>
</reference>
<evidence type="ECO:0000313" key="1">
    <source>
        <dbReference type="EMBL" id="PZW31168.1"/>
    </source>
</evidence>
<keyword evidence="2" id="KW-1185">Reference proteome</keyword>
<evidence type="ECO:0008006" key="3">
    <source>
        <dbReference type="Google" id="ProtNLM"/>
    </source>
</evidence>